<evidence type="ECO:0000313" key="2">
    <source>
        <dbReference type="Proteomes" id="UP000799324"/>
    </source>
</evidence>
<gene>
    <name evidence="1" type="ORF">K491DRAFT_687458</name>
</gene>
<proteinExistence type="predicted"/>
<sequence length="272" mass="31063">MPTLESLPTEVLFGVLSFTSPFDAKRCADLSRIAGSSKHFRQVTEEYARVLLVRYAKYNPKSVPAYTYRKKWIGWVRSTCQLCGTKTKRRAILDRGSTCCKTCDKKIPKLTMTSVIQTYYLSKLDLFTPNTLHPNLPPITFGIYVVGGNDTMMLSMPDVLERKRLVHGMLEERVQGEAALKARCANHERILEAMDMTFRSNRWSKKGRIKEIEAKENAPQRLKTQEARDRYIGEQLEKERRLLGIGDGSTETDGHGFRVICHRRQSDGQGVN</sequence>
<evidence type="ECO:0000313" key="1">
    <source>
        <dbReference type="EMBL" id="KAF2661308.1"/>
    </source>
</evidence>
<reference evidence="1" key="1">
    <citation type="journal article" date="2020" name="Stud. Mycol.">
        <title>101 Dothideomycetes genomes: a test case for predicting lifestyles and emergence of pathogens.</title>
        <authorList>
            <person name="Haridas S."/>
            <person name="Albert R."/>
            <person name="Binder M."/>
            <person name="Bloem J."/>
            <person name="Labutti K."/>
            <person name="Salamov A."/>
            <person name="Andreopoulos B."/>
            <person name="Baker S."/>
            <person name="Barry K."/>
            <person name="Bills G."/>
            <person name="Bluhm B."/>
            <person name="Cannon C."/>
            <person name="Castanera R."/>
            <person name="Culley D."/>
            <person name="Daum C."/>
            <person name="Ezra D."/>
            <person name="Gonzalez J."/>
            <person name="Henrissat B."/>
            <person name="Kuo A."/>
            <person name="Liang C."/>
            <person name="Lipzen A."/>
            <person name="Lutzoni F."/>
            <person name="Magnuson J."/>
            <person name="Mondo S."/>
            <person name="Nolan M."/>
            <person name="Ohm R."/>
            <person name="Pangilinan J."/>
            <person name="Park H.-J."/>
            <person name="Ramirez L."/>
            <person name="Alfaro M."/>
            <person name="Sun H."/>
            <person name="Tritt A."/>
            <person name="Yoshinaga Y."/>
            <person name="Zwiers L.-H."/>
            <person name="Turgeon B."/>
            <person name="Goodwin S."/>
            <person name="Spatafora J."/>
            <person name="Crous P."/>
            <person name="Grigoriev I."/>
        </authorList>
    </citation>
    <scope>NUCLEOTIDE SEQUENCE</scope>
    <source>
        <strain evidence="1">CBS 122681</strain>
    </source>
</reference>
<dbReference type="Proteomes" id="UP000799324">
    <property type="component" value="Unassembled WGS sequence"/>
</dbReference>
<protein>
    <recommendedName>
        <fullName evidence="3">F-box domain-containing protein</fullName>
    </recommendedName>
</protein>
<keyword evidence="2" id="KW-1185">Reference proteome</keyword>
<organism evidence="1 2">
    <name type="scientific">Lophiostoma macrostomum CBS 122681</name>
    <dbReference type="NCBI Taxonomy" id="1314788"/>
    <lineage>
        <taxon>Eukaryota</taxon>
        <taxon>Fungi</taxon>
        <taxon>Dikarya</taxon>
        <taxon>Ascomycota</taxon>
        <taxon>Pezizomycotina</taxon>
        <taxon>Dothideomycetes</taxon>
        <taxon>Pleosporomycetidae</taxon>
        <taxon>Pleosporales</taxon>
        <taxon>Lophiostomataceae</taxon>
        <taxon>Lophiostoma</taxon>
    </lineage>
</organism>
<name>A0A6A6TQW5_9PLEO</name>
<evidence type="ECO:0008006" key="3">
    <source>
        <dbReference type="Google" id="ProtNLM"/>
    </source>
</evidence>
<accession>A0A6A6TQW5</accession>
<dbReference type="OrthoDB" id="5313288at2759"/>
<dbReference type="EMBL" id="MU004294">
    <property type="protein sequence ID" value="KAF2661308.1"/>
    <property type="molecule type" value="Genomic_DNA"/>
</dbReference>
<dbReference type="AlphaFoldDB" id="A0A6A6TQW5"/>